<keyword evidence="3" id="KW-1185">Reference proteome</keyword>
<evidence type="ECO:0000313" key="2">
    <source>
        <dbReference type="EMBL" id="TGY91865.1"/>
    </source>
</evidence>
<dbReference type="AlphaFoldDB" id="A0A4S2H7S0"/>
<dbReference type="InterPro" id="IPR035959">
    <property type="entry name" value="RutC-like_sf"/>
</dbReference>
<dbReference type="Proteomes" id="UP000305451">
    <property type="component" value="Unassembled WGS sequence"/>
</dbReference>
<dbReference type="OrthoDB" id="9806350at2"/>
<feature type="domain" description="Endoribonuclease L-PSP/chorismate mutase-like" evidence="1">
    <location>
        <begin position="6"/>
        <end position="146"/>
    </location>
</feature>
<dbReference type="SUPFAM" id="SSF55298">
    <property type="entry name" value="YjgF-like"/>
    <property type="match status" value="1"/>
</dbReference>
<name>A0A4S2H7S0_9PROT</name>
<gene>
    <name evidence="2" type="ORF">E5162_13405</name>
</gene>
<dbReference type="PANTHER" id="PTHR43760:SF1">
    <property type="entry name" value="ENDORIBONUCLEASE L-PSP_CHORISMATE MUTASE-LIKE DOMAIN-CONTAINING PROTEIN"/>
    <property type="match status" value="1"/>
</dbReference>
<dbReference type="Pfam" id="PF14588">
    <property type="entry name" value="YjgF_endoribonc"/>
    <property type="match status" value="1"/>
</dbReference>
<dbReference type="EMBL" id="SRXV01000004">
    <property type="protein sequence ID" value="TGY91865.1"/>
    <property type="molecule type" value="Genomic_DNA"/>
</dbReference>
<dbReference type="CDD" id="cd02199">
    <property type="entry name" value="YjgF_YER057c_UK114_like_1"/>
    <property type="match status" value="1"/>
</dbReference>
<dbReference type="Gene3D" id="3.30.1330.40">
    <property type="entry name" value="RutC-like"/>
    <property type="match status" value="1"/>
</dbReference>
<comment type="caution">
    <text evidence="2">The sequence shown here is derived from an EMBL/GenBank/DDBJ whole genome shotgun (WGS) entry which is preliminary data.</text>
</comment>
<evidence type="ECO:0000313" key="3">
    <source>
        <dbReference type="Proteomes" id="UP000305451"/>
    </source>
</evidence>
<dbReference type="InterPro" id="IPR013813">
    <property type="entry name" value="Endoribo_LPSP/chorism_mut-like"/>
</dbReference>
<reference evidence="2 3" key="1">
    <citation type="journal article" date="2013" name="Int. J. Syst. Evol. Microbiol.">
        <title>Marinicauda pacifica gen. nov., sp. nov., a prosthecate alphaproteobacterium of the family Hyphomonadaceae isolated from deep seawater.</title>
        <authorList>
            <person name="Zhang X.Y."/>
            <person name="Li G.W."/>
            <person name="Wang C.S."/>
            <person name="Zhang Y.J."/>
            <person name="Xu X.W."/>
            <person name="Li H."/>
            <person name="Liu A."/>
            <person name="Liu C."/>
            <person name="Xie B.B."/>
            <person name="Qin Q.L."/>
            <person name="Xu Z."/>
            <person name="Chen X.L."/>
            <person name="Zhou B.C."/>
            <person name="Zhang Y.Z."/>
        </authorList>
    </citation>
    <scope>NUCLEOTIDE SEQUENCE [LARGE SCALE GENOMIC DNA]</scope>
    <source>
        <strain evidence="2 3">P-1 km-3</strain>
    </source>
</reference>
<accession>A0A4S2H7S0</accession>
<sequence>MSTIDARLRELGIALPEAAAPVANYVAFARTGNTVHVSGQIAFGPDGLMTGRVGDEVDLATAQKAARLCAINLIAQFKAACEGDLDRVVRVVKLGGFVNADPGFTDVPKVINGASDLMVDVFGEAGRHARSAVGCSVLPLNAAVEVDAVIEVQ</sequence>
<proteinExistence type="predicted"/>
<protein>
    <submittedName>
        <fullName evidence="2">RidA family protein</fullName>
    </submittedName>
</protein>
<organism evidence="2 3">
    <name type="scientific">Marinicauda pacifica</name>
    <dbReference type="NCBI Taxonomy" id="1133559"/>
    <lineage>
        <taxon>Bacteria</taxon>
        <taxon>Pseudomonadati</taxon>
        <taxon>Pseudomonadota</taxon>
        <taxon>Alphaproteobacteria</taxon>
        <taxon>Maricaulales</taxon>
        <taxon>Maricaulaceae</taxon>
        <taxon>Marinicauda</taxon>
    </lineage>
</organism>
<evidence type="ECO:0000259" key="1">
    <source>
        <dbReference type="Pfam" id="PF14588"/>
    </source>
</evidence>
<dbReference type="PANTHER" id="PTHR43760">
    <property type="entry name" value="ENDORIBONUCLEASE-RELATED"/>
    <property type="match status" value="1"/>
</dbReference>
<dbReference type="RefSeq" id="WP_135945787.1">
    <property type="nucleotide sequence ID" value="NZ_BMEI01000004.1"/>
</dbReference>